<dbReference type="GO" id="GO:0000156">
    <property type="term" value="F:phosphorelay response regulator activity"/>
    <property type="evidence" value="ECO:0007669"/>
    <property type="project" value="TreeGrafter"/>
</dbReference>
<keyword evidence="2" id="KW-0902">Two-component regulatory system</keyword>
<dbReference type="RefSeq" id="WP_260643506.1">
    <property type="nucleotide sequence ID" value="NZ_CP104003.1"/>
</dbReference>
<dbReference type="PROSITE" id="PS50110">
    <property type="entry name" value="RESPONSE_REGULATORY"/>
    <property type="match status" value="1"/>
</dbReference>
<keyword evidence="3" id="KW-0805">Transcription regulation</keyword>
<evidence type="ECO:0000256" key="1">
    <source>
        <dbReference type="ARBA" id="ARBA00022553"/>
    </source>
</evidence>
<protein>
    <submittedName>
        <fullName evidence="9">Response regulator</fullName>
    </submittedName>
</protein>
<dbReference type="InterPro" id="IPR039420">
    <property type="entry name" value="WalR-like"/>
</dbReference>
<dbReference type="SUPFAM" id="SSF52172">
    <property type="entry name" value="CheY-like"/>
    <property type="match status" value="1"/>
</dbReference>
<dbReference type="Pfam" id="PF00072">
    <property type="entry name" value="Response_reg"/>
    <property type="match status" value="1"/>
</dbReference>
<evidence type="ECO:0000256" key="6">
    <source>
        <dbReference type="PROSITE-ProRule" id="PRU00169"/>
    </source>
</evidence>
<dbReference type="InterPro" id="IPR011006">
    <property type="entry name" value="CheY-like_superfamily"/>
</dbReference>
<name>A0A9E7R6D3_9EURY</name>
<keyword evidence="1 6" id="KW-0597">Phosphoprotein</keyword>
<evidence type="ECO:0000259" key="8">
    <source>
        <dbReference type="PROSITE" id="PS50110"/>
    </source>
</evidence>
<feature type="region of interest" description="Disordered" evidence="7">
    <location>
        <begin position="185"/>
        <end position="206"/>
    </location>
</feature>
<dbReference type="GO" id="GO:0032993">
    <property type="term" value="C:protein-DNA complex"/>
    <property type="evidence" value="ECO:0007669"/>
    <property type="project" value="TreeGrafter"/>
</dbReference>
<keyword evidence="4" id="KW-0238">DNA-binding</keyword>
<evidence type="ECO:0000256" key="7">
    <source>
        <dbReference type="SAM" id="MobiDB-lite"/>
    </source>
</evidence>
<feature type="domain" description="Response regulatory" evidence="8">
    <location>
        <begin position="8"/>
        <end position="117"/>
    </location>
</feature>
<proteinExistence type="predicted"/>
<evidence type="ECO:0000256" key="3">
    <source>
        <dbReference type="ARBA" id="ARBA00023015"/>
    </source>
</evidence>
<dbReference type="GO" id="GO:0005829">
    <property type="term" value="C:cytosol"/>
    <property type="evidence" value="ECO:0007669"/>
    <property type="project" value="TreeGrafter"/>
</dbReference>
<evidence type="ECO:0000313" key="9">
    <source>
        <dbReference type="EMBL" id="UWM56392.1"/>
    </source>
</evidence>
<dbReference type="Gene3D" id="3.40.50.2300">
    <property type="match status" value="1"/>
</dbReference>
<dbReference type="GeneID" id="74942530"/>
<dbReference type="InterPro" id="IPR001789">
    <property type="entry name" value="Sig_transdc_resp-reg_receiver"/>
</dbReference>
<accession>A0A9E7R6D3</accession>
<dbReference type="GO" id="GO:0000976">
    <property type="term" value="F:transcription cis-regulatory region binding"/>
    <property type="evidence" value="ECO:0007669"/>
    <property type="project" value="TreeGrafter"/>
</dbReference>
<dbReference type="SMART" id="SM00448">
    <property type="entry name" value="REC"/>
    <property type="match status" value="1"/>
</dbReference>
<dbReference type="PANTHER" id="PTHR48111">
    <property type="entry name" value="REGULATOR OF RPOS"/>
    <property type="match status" value="1"/>
</dbReference>
<keyword evidence="10" id="KW-1185">Reference proteome</keyword>
<reference evidence="9" key="1">
    <citation type="submission" date="2022-09" db="EMBL/GenBank/DDBJ databases">
        <title>Diverse halophilic archaea isolated from saline environments.</title>
        <authorList>
            <person name="Cui H.-L."/>
        </authorList>
    </citation>
    <scope>NUCLEOTIDE SEQUENCE</scope>
    <source>
        <strain evidence="9">ZS-35-S2</strain>
    </source>
</reference>
<sequence length="206" mass="23108">MAEADPPTVLVVEDEAPLIEIYARWLGDRFEVRTAQNGESALEQLDEDVDVVLLDRLMPGMSGDDVLAAIRERGFEPRVAMVTAVEPDFDIITMGFDDYLTKPVDREELVETVDRLVSRSSFAGLEQEFYACVEKRAALESAKSVEQLETSEEYADLTERIDGLRARLDETLPDMGSGDFVAMVRDIENRDEDGDDRRPGGREDGR</sequence>
<dbReference type="EMBL" id="CP104003">
    <property type="protein sequence ID" value="UWM56392.1"/>
    <property type="molecule type" value="Genomic_DNA"/>
</dbReference>
<dbReference type="InterPro" id="IPR013971">
    <property type="entry name" value="HalX_domain"/>
</dbReference>
<organism evidence="9 10">
    <name type="scientific">Salinirubellus salinus</name>
    <dbReference type="NCBI Taxonomy" id="1364945"/>
    <lineage>
        <taxon>Archaea</taxon>
        <taxon>Methanobacteriati</taxon>
        <taxon>Methanobacteriota</taxon>
        <taxon>Stenosarchaea group</taxon>
        <taxon>Halobacteria</taxon>
        <taxon>Halobacteriales</taxon>
        <taxon>Natronomonadaceae</taxon>
        <taxon>Salinirubellus</taxon>
    </lineage>
</organism>
<evidence type="ECO:0000313" key="10">
    <source>
        <dbReference type="Proteomes" id="UP001057580"/>
    </source>
</evidence>
<dbReference type="PANTHER" id="PTHR48111:SF1">
    <property type="entry name" value="TWO-COMPONENT RESPONSE REGULATOR ORR33"/>
    <property type="match status" value="1"/>
</dbReference>
<keyword evidence="5" id="KW-0804">Transcription</keyword>
<dbReference type="AlphaFoldDB" id="A0A9E7R6D3"/>
<dbReference type="Pfam" id="PF08663">
    <property type="entry name" value="HalX"/>
    <property type="match status" value="1"/>
</dbReference>
<feature type="modified residue" description="4-aspartylphosphate" evidence="6">
    <location>
        <position position="55"/>
    </location>
</feature>
<evidence type="ECO:0000256" key="2">
    <source>
        <dbReference type="ARBA" id="ARBA00023012"/>
    </source>
</evidence>
<dbReference type="KEGG" id="ssai:N0B31_08870"/>
<dbReference type="Proteomes" id="UP001057580">
    <property type="component" value="Chromosome"/>
</dbReference>
<evidence type="ECO:0000256" key="4">
    <source>
        <dbReference type="ARBA" id="ARBA00023125"/>
    </source>
</evidence>
<dbReference type="GO" id="GO:0006355">
    <property type="term" value="P:regulation of DNA-templated transcription"/>
    <property type="evidence" value="ECO:0007669"/>
    <property type="project" value="TreeGrafter"/>
</dbReference>
<feature type="compositionally biased region" description="Basic and acidic residues" evidence="7">
    <location>
        <begin position="195"/>
        <end position="206"/>
    </location>
</feature>
<evidence type="ECO:0000256" key="5">
    <source>
        <dbReference type="ARBA" id="ARBA00023163"/>
    </source>
</evidence>
<gene>
    <name evidence="9" type="ORF">N0B31_08870</name>
</gene>